<proteinExistence type="predicted"/>
<dbReference type="Proteomes" id="UP000013201">
    <property type="component" value="Unassembled WGS sequence"/>
</dbReference>
<feature type="transmembrane region" description="Helical" evidence="1">
    <location>
        <begin position="43"/>
        <end position="60"/>
    </location>
</feature>
<gene>
    <name evidence="2" type="ORF">EBBID32_45230</name>
</gene>
<evidence type="ECO:0000313" key="3">
    <source>
        <dbReference type="Proteomes" id="UP000013201"/>
    </source>
</evidence>
<sequence length="169" mass="18314">MKQAPHIIVGGSSLSRGFSMDAIYQEQGAAAMSPWGEALVVKYGWIWVGLTFGFFAKYALLIKRGVRIKPALVLADILILPMVALIAYWLVSQAGVRGEGAALITAGATVGADRIVKLYTDRFVRGVSDLMIDEAVRRKSAIREEMQTELSAERTLSDIAVGKRPMGGE</sequence>
<accession>N1MXA8</accession>
<dbReference type="EMBL" id="CAVK010000250">
    <property type="protein sequence ID" value="CCW20152.1"/>
    <property type="molecule type" value="Genomic_DNA"/>
</dbReference>
<dbReference type="RefSeq" id="WP_006967461.1">
    <property type="nucleotide sequence ID" value="NZ_CAVK010000250.1"/>
</dbReference>
<keyword evidence="1" id="KW-0812">Transmembrane</keyword>
<keyword evidence="1" id="KW-1133">Transmembrane helix</keyword>
<protein>
    <submittedName>
        <fullName evidence="2">Uncharacterized protein</fullName>
    </submittedName>
</protein>
<keyword evidence="1" id="KW-0472">Membrane</keyword>
<reference evidence="2 3" key="1">
    <citation type="submission" date="2013-03" db="EMBL/GenBank/DDBJ databases">
        <authorList>
            <person name="Le V."/>
        </authorList>
    </citation>
    <scope>NUCLEOTIDE SEQUENCE [LARGE SCALE GENOMIC DNA]</scope>
    <source>
        <strain evidence="2 3">BiD32</strain>
    </source>
</reference>
<evidence type="ECO:0000256" key="1">
    <source>
        <dbReference type="SAM" id="Phobius"/>
    </source>
</evidence>
<dbReference type="AlphaFoldDB" id="N1MXA8"/>
<feature type="transmembrane region" description="Helical" evidence="1">
    <location>
        <begin position="72"/>
        <end position="91"/>
    </location>
</feature>
<name>N1MXA8_9SPHN</name>
<comment type="caution">
    <text evidence="2">The sequence shown here is derived from an EMBL/GenBank/DDBJ whole genome shotgun (WGS) entry which is preliminary data.</text>
</comment>
<organism evidence="2 3">
    <name type="scientific">Sphingobium indicum BiD32</name>
    <dbReference type="NCBI Taxonomy" id="1301087"/>
    <lineage>
        <taxon>Bacteria</taxon>
        <taxon>Pseudomonadati</taxon>
        <taxon>Pseudomonadota</taxon>
        <taxon>Alphaproteobacteria</taxon>
        <taxon>Sphingomonadales</taxon>
        <taxon>Sphingomonadaceae</taxon>
        <taxon>Sphingobium</taxon>
    </lineage>
</organism>
<reference evidence="3" key="2">
    <citation type="submission" date="2013-04" db="EMBL/GenBank/DDBJ databases">
        <title>Bisphenol A degrading Sphingobium sp. strain BiD32.</title>
        <authorList>
            <person name="Nielsen J.L."/>
            <person name="Zhou N.A."/>
            <person name="Kjeldal H."/>
        </authorList>
    </citation>
    <scope>NUCLEOTIDE SEQUENCE [LARGE SCALE GENOMIC DNA]</scope>
    <source>
        <strain evidence="3">BiD32</strain>
    </source>
</reference>
<evidence type="ECO:0000313" key="2">
    <source>
        <dbReference type="EMBL" id="CCW20152.1"/>
    </source>
</evidence>
<keyword evidence="3" id="KW-1185">Reference proteome</keyword>